<evidence type="ECO:0000313" key="3">
    <source>
        <dbReference type="Proteomes" id="UP000324974"/>
    </source>
</evidence>
<evidence type="ECO:0000256" key="1">
    <source>
        <dbReference type="SAM" id="SignalP"/>
    </source>
</evidence>
<accession>A0A5C1A825</accession>
<name>A0A5C1A825_9BACT</name>
<dbReference type="EMBL" id="CP042425">
    <property type="protein sequence ID" value="QEL14397.1"/>
    <property type="molecule type" value="Genomic_DNA"/>
</dbReference>
<organism evidence="2 3">
    <name type="scientific">Limnoglobus roseus</name>
    <dbReference type="NCBI Taxonomy" id="2598579"/>
    <lineage>
        <taxon>Bacteria</taxon>
        <taxon>Pseudomonadati</taxon>
        <taxon>Planctomycetota</taxon>
        <taxon>Planctomycetia</taxon>
        <taxon>Gemmatales</taxon>
        <taxon>Gemmataceae</taxon>
        <taxon>Limnoglobus</taxon>
    </lineage>
</organism>
<proteinExistence type="predicted"/>
<dbReference type="KEGG" id="lrs:PX52LOC_01285"/>
<dbReference type="NCBIfam" id="NF040466">
    <property type="entry name" value="ydjY_domain"/>
    <property type="match status" value="1"/>
</dbReference>
<dbReference type="OrthoDB" id="269764at2"/>
<feature type="signal peptide" evidence="1">
    <location>
        <begin position="1"/>
        <end position="18"/>
    </location>
</feature>
<dbReference type="AlphaFoldDB" id="A0A5C1A825"/>
<protein>
    <submittedName>
        <fullName evidence="2">Uncharacterized protein</fullName>
    </submittedName>
</protein>
<gene>
    <name evidence="2" type="ORF">PX52LOC_01285</name>
</gene>
<keyword evidence="3" id="KW-1185">Reference proteome</keyword>
<reference evidence="3" key="1">
    <citation type="submission" date="2019-08" db="EMBL/GenBank/DDBJ databases">
        <title>Limnoglobus roseus gen. nov., sp. nov., a novel freshwater planctomycete with a giant genome from the family Gemmataceae.</title>
        <authorList>
            <person name="Kulichevskaya I.S."/>
            <person name="Naumoff D.G."/>
            <person name="Miroshnikov K."/>
            <person name="Ivanova A."/>
            <person name="Philippov D.A."/>
            <person name="Hakobyan A."/>
            <person name="Rijpstra I.C."/>
            <person name="Sinninghe Damste J.S."/>
            <person name="Liesack W."/>
            <person name="Dedysh S.N."/>
        </authorList>
    </citation>
    <scope>NUCLEOTIDE SEQUENCE [LARGE SCALE GENOMIC DNA]</scope>
    <source>
        <strain evidence="3">PX52</strain>
    </source>
</reference>
<feature type="chain" id="PRO_5023131646" evidence="1">
    <location>
        <begin position="19"/>
        <end position="222"/>
    </location>
</feature>
<sequence length="222" mass="23991">MRRLLLFTFLALSPGLHADDKKTGVTVDKEKKSVTIDAKIAPRKLANLTEVYPIELIAGWPHPKGKKAHETVVTIDADPSAVHKALEEVGLKPGKPAKGEGTESAGPDVTITIEVPAGDGPAKKLTPDKFLIDPKTKKPFPKSVKFRFTGSVMSQESPDKPEKKYGADLSGTLIAIFPVTDETVLQSSLTMKEEKYLKLETNKDLLPKEGTAVKLVLEAAGK</sequence>
<dbReference type="Proteomes" id="UP000324974">
    <property type="component" value="Chromosome"/>
</dbReference>
<keyword evidence="1" id="KW-0732">Signal</keyword>
<dbReference type="RefSeq" id="WP_149109288.1">
    <property type="nucleotide sequence ID" value="NZ_CP042425.1"/>
</dbReference>
<dbReference type="InterPro" id="IPR047750">
    <property type="entry name" value="YdjY-like"/>
</dbReference>
<evidence type="ECO:0000313" key="2">
    <source>
        <dbReference type="EMBL" id="QEL14397.1"/>
    </source>
</evidence>